<organism evidence="1 2">
    <name type="scientific">Anaerobaca lacustris</name>
    <dbReference type="NCBI Taxonomy" id="3044600"/>
    <lineage>
        <taxon>Bacteria</taxon>
        <taxon>Pseudomonadati</taxon>
        <taxon>Planctomycetota</taxon>
        <taxon>Phycisphaerae</taxon>
        <taxon>Sedimentisphaerales</taxon>
        <taxon>Anaerobacaceae</taxon>
        <taxon>Anaerobaca</taxon>
    </lineage>
</organism>
<reference evidence="1" key="1">
    <citation type="submission" date="2023-05" db="EMBL/GenBank/DDBJ databases">
        <title>Anaerotaeda fermentans gen. nov., sp. nov., a novel anaerobic planctomycete of the new family within the order Sedimentisphaerales isolated from Taman Peninsula, Russia.</title>
        <authorList>
            <person name="Khomyakova M.A."/>
            <person name="Merkel A.Y."/>
            <person name="Slobodkin A.I."/>
        </authorList>
    </citation>
    <scope>NUCLEOTIDE SEQUENCE</scope>
    <source>
        <strain evidence="1">M17dextr</strain>
    </source>
</reference>
<proteinExistence type="predicted"/>
<gene>
    <name evidence="1" type="ORF">QJ522_22495</name>
</gene>
<dbReference type="AlphaFoldDB" id="A0AAW6U1S4"/>
<name>A0AAW6U1S4_9BACT</name>
<dbReference type="RefSeq" id="WP_349247253.1">
    <property type="nucleotide sequence ID" value="NZ_JASCXX010000064.1"/>
</dbReference>
<evidence type="ECO:0000313" key="2">
    <source>
        <dbReference type="Proteomes" id="UP001431776"/>
    </source>
</evidence>
<accession>A0AAW6U1S4</accession>
<evidence type="ECO:0000313" key="1">
    <source>
        <dbReference type="EMBL" id="MDI6451845.1"/>
    </source>
</evidence>
<dbReference type="EMBL" id="JASCXX010000064">
    <property type="protein sequence ID" value="MDI6451845.1"/>
    <property type="molecule type" value="Genomic_DNA"/>
</dbReference>
<comment type="caution">
    <text evidence="1">The sequence shown here is derived from an EMBL/GenBank/DDBJ whole genome shotgun (WGS) entry which is preliminary data.</text>
</comment>
<dbReference type="Proteomes" id="UP001431776">
    <property type="component" value="Unassembled WGS sequence"/>
</dbReference>
<protein>
    <submittedName>
        <fullName evidence="1">Uncharacterized protein</fullName>
    </submittedName>
</protein>
<sequence>MNRAEDVSGLVEEYRVLLDMTDSQDSLRKAMVEGAEWTPQAANRLLELANDYGSFMLRNALAISLALGIEDGALGL</sequence>
<keyword evidence="2" id="KW-1185">Reference proteome</keyword>